<feature type="compositionally biased region" description="Basic and acidic residues" evidence="1">
    <location>
        <begin position="602"/>
        <end position="612"/>
    </location>
</feature>
<feature type="compositionally biased region" description="Polar residues" evidence="1">
    <location>
        <begin position="535"/>
        <end position="565"/>
    </location>
</feature>
<evidence type="ECO:0000313" key="2">
    <source>
        <dbReference type="EMBL" id="SCZ90221.1"/>
    </source>
</evidence>
<feature type="compositionally biased region" description="Low complexity" evidence="1">
    <location>
        <begin position="43"/>
        <end position="76"/>
    </location>
</feature>
<accession>A0A2X0KVD4</accession>
<evidence type="ECO:0000313" key="3">
    <source>
        <dbReference type="Proteomes" id="UP000249723"/>
    </source>
</evidence>
<feature type="compositionally biased region" description="Basic and acidic residues" evidence="1">
    <location>
        <begin position="481"/>
        <end position="495"/>
    </location>
</feature>
<feature type="compositionally biased region" description="Low complexity" evidence="1">
    <location>
        <begin position="567"/>
        <end position="585"/>
    </location>
</feature>
<evidence type="ECO:0000256" key="1">
    <source>
        <dbReference type="SAM" id="MobiDB-lite"/>
    </source>
</evidence>
<feature type="compositionally biased region" description="Pro residues" evidence="1">
    <location>
        <begin position="652"/>
        <end position="663"/>
    </location>
</feature>
<proteinExistence type="predicted"/>
<feature type="region of interest" description="Disordered" evidence="1">
    <location>
        <begin position="1"/>
        <end position="82"/>
    </location>
</feature>
<feature type="region of interest" description="Disordered" evidence="1">
    <location>
        <begin position="393"/>
        <end position="675"/>
    </location>
</feature>
<feature type="compositionally biased region" description="Polar residues" evidence="1">
    <location>
        <begin position="1"/>
        <end position="12"/>
    </location>
</feature>
<dbReference type="EMBL" id="FMWP01000014">
    <property type="protein sequence ID" value="SCZ90221.1"/>
    <property type="molecule type" value="Genomic_DNA"/>
</dbReference>
<feature type="region of interest" description="Disordered" evidence="1">
    <location>
        <begin position="278"/>
        <end position="321"/>
    </location>
</feature>
<reference evidence="3" key="1">
    <citation type="submission" date="2016-10" db="EMBL/GenBank/DDBJ databases">
        <authorList>
            <person name="Jeantristanb JTB J.-T."/>
            <person name="Ricardo R."/>
        </authorList>
    </citation>
    <scope>NUCLEOTIDE SEQUENCE [LARGE SCALE GENOMIC DNA]</scope>
</reference>
<feature type="compositionally biased region" description="Polar residues" evidence="1">
    <location>
        <begin position="619"/>
        <end position="638"/>
    </location>
</feature>
<sequence length="822" mass="86711">MGNPLASQTSQRGLGWTKLPPPIHSRHSDPASVVPTSSLAMGSPVATTTLSTSSSGASLSSATSSSYSSPAQSFSSVTPINTSPRVKWKARDAVAKRVQESDEEEELDDDLDDDLDEFGYSSARRRAGQRETLIGWHCLLSDILNSGPPNWMQNPSRESVADTSSFRVKKRSGLFARTKQSAGISSHQPSGGTSESIAAALRKSIRISRSSGSLFRTGRVGSLGSVVTGSTSRMTRAQEQAQAADEFARSLDPDTRKISLQMAESPGSESLMSFLRSSNPDEECYTPGRSSHIGSPFQLPRLKPTSVGSSDKVQDVHESAPSPTRVFFRDLKVALEGNPMMTSQRGKRSTAGAHHSSGEWDAGMPEDASLAAQWVSGDELSRVDSLGVAEEEILASPPRSDPSTPRHLSYTAEELEKSPGARRRSIIATSAAGGSPISPSSSEGSSTTSRTTSQQFTSTARRISPNAIPKIEDTVSSLNHKPSERKYEPKHRPEDDTGPIATGESPIKGRSGSGSIASPGGDGSPFSRKSRHGVESTSQKADSSPCNKPRTSSKTPAASQSTKQGFPSVLPLVLSASSTSPSRTPVESESTSKLDAASDPTSKTDHTTKPRPENLIIPATSSADSTCASEQEMPTSAGCSPESGSRRRPPRRITPPPKTPLPNAPGGSGAQVQAISAGAEELPTKEEENGDSATDVVLEELPSGQSDGSSPDAWTSTREGQHSLSTPINDPKDASGVEVISALTPMHPRLLSALIELKTSMGETATLDLPEAATTLELVLPTLCGMRTQFRNAINVLEVLIQLSTADHEGTEGNVVECLLGE</sequence>
<protein>
    <submittedName>
        <fullName evidence="2">BZ3500_MvSof-1268-A1-R1_Chr1-3g01849 protein</fullName>
    </submittedName>
</protein>
<feature type="region of interest" description="Disordered" evidence="1">
    <location>
        <begin position="338"/>
        <end position="363"/>
    </location>
</feature>
<dbReference type="Proteomes" id="UP000249723">
    <property type="component" value="Unassembled WGS sequence"/>
</dbReference>
<keyword evidence="3" id="KW-1185">Reference proteome</keyword>
<dbReference type="AlphaFoldDB" id="A0A2X0KVD4"/>
<feature type="region of interest" description="Disordered" evidence="1">
    <location>
        <begin position="701"/>
        <end position="733"/>
    </location>
</feature>
<dbReference type="OrthoDB" id="2537409at2759"/>
<feature type="compositionally biased region" description="Low complexity" evidence="1">
    <location>
        <begin position="426"/>
        <end position="462"/>
    </location>
</feature>
<feature type="compositionally biased region" description="Polar residues" evidence="1">
    <location>
        <begin position="703"/>
        <end position="728"/>
    </location>
</feature>
<organism evidence="2 3">
    <name type="scientific">Microbotryum saponariae</name>
    <dbReference type="NCBI Taxonomy" id="289078"/>
    <lineage>
        <taxon>Eukaryota</taxon>
        <taxon>Fungi</taxon>
        <taxon>Dikarya</taxon>
        <taxon>Basidiomycota</taxon>
        <taxon>Pucciniomycotina</taxon>
        <taxon>Microbotryomycetes</taxon>
        <taxon>Microbotryales</taxon>
        <taxon>Microbotryaceae</taxon>
        <taxon>Microbotryum</taxon>
    </lineage>
</organism>
<name>A0A2X0KVD4_9BASI</name>
<gene>
    <name evidence="2" type="ORF">BZ3500_MVSOF-1268-A1-R1_CHR1-3G01849</name>
</gene>